<dbReference type="AlphaFoldDB" id="A0A917HQ98"/>
<comment type="caution">
    <text evidence="7">The sequence shown here is derived from an EMBL/GenBank/DDBJ whole genome shotgun (WGS) entry which is preliminary data.</text>
</comment>
<keyword evidence="8" id="KW-1185">Reference proteome</keyword>
<name>A0A917HQ98_9BACI</name>
<dbReference type="Pfam" id="PF02826">
    <property type="entry name" value="2-Hacid_dh_C"/>
    <property type="match status" value="1"/>
</dbReference>
<dbReference type="EMBL" id="BMFR01000026">
    <property type="protein sequence ID" value="GGG87265.1"/>
    <property type="molecule type" value="Genomic_DNA"/>
</dbReference>
<dbReference type="PANTHER" id="PTHR43333:SF1">
    <property type="entry name" value="D-ISOMER SPECIFIC 2-HYDROXYACID DEHYDROGENASE NAD-BINDING DOMAIN-CONTAINING PROTEIN"/>
    <property type="match status" value="1"/>
</dbReference>
<dbReference type="PANTHER" id="PTHR43333">
    <property type="entry name" value="2-HACID_DH_C DOMAIN-CONTAINING PROTEIN"/>
    <property type="match status" value="1"/>
</dbReference>
<sequence length="316" mass="35920">MSILFTAKLSSKHQTSLTQRFPELSFIFCNTMDEAKRHLSTCEIVVSYGSDFTEDIINQASNLKWIMVLSAGLDQMPFEAIKRRDIVVTNSRGIHKVPMSEYAIFMLLQVYRNGKQLIEKETSSHWDEAVRIQEITGKTMLVVGAGAIGQEVARLAKAFRMKTIGVSRSGRSIEHFDENYTTNQLEDMLPEADFVVSVLPSTRETVAFYAFKHFELMPDHAVFLNMGRGNAVKGEDLLKAVRQGEIAHAILDVFEEEPLPKESPLWQEENITVTPHLSGKSRHYVTRALEIFENNLHTYMNGKMDLINKIDVTRGY</sequence>
<gene>
    <name evidence="7" type="ORF">GCM10011398_36400</name>
</gene>
<feature type="domain" description="D-isomer specific 2-hydroxyacid dehydrogenase catalytic" evidence="5">
    <location>
        <begin position="3"/>
        <end position="302"/>
    </location>
</feature>
<dbReference type="InterPro" id="IPR006139">
    <property type="entry name" value="D-isomer_2_OHA_DH_cat_dom"/>
</dbReference>
<evidence type="ECO:0000256" key="2">
    <source>
        <dbReference type="ARBA" id="ARBA00023002"/>
    </source>
</evidence>
<evidence type="ECO:0000313" key="7">
    <source>
        <dbReference type="EMBL" id="GGG87265.1"/>
    </source>
</evidence>
<protein>
    <submittedName>
        <fullName evidence="7">Glycerate dehydrogenase</fullName>
    </submittedName>
</protein>
<evidence type="ECO:0000256" key="3">
    <source>
        <dbReference type="ARBA" id="ARBA00023027"/>
    </source>
</evidence>
<dbReference type="GO" id="GO:0016616">
    <property type="term" value="F:oxidoreductase activity, acting on the CH-OH group of donors, NAD or NADP as acceptor"/>
    <property type="evidence" value="ECO:0007669"/>
    <property type="project" value="InterPro"/>
</dbReference>
<evidence type="ECO:0000256" key="4">
    <source>
        <dbReference type="RuleBase" id="RU003719"/>
    </source>
</evidence>
<evidence type="ECO:0000259" key="5">
    <source>
        <dbReference type="Pfam" id="PF00389"/>
    </source>
</evidence>
<keyword evidence="2 4" id="KW-0560">Oxidoreductase</keyword>
<reference evidence="7" key="2">
    <citation type="submission" date="2020-09" db="EMBL/GenBank/DDBJ databases">
        <authorList>
            <person name="Sun Q."/>
            <person name="Zhou Y."/>
        </authorList>
    </citation>
    <scope>NUCLEOTIDE SEQUENCE</scope>
    <source>
        <strain evidence="7">CGMCC 1.12754</strain>
    </source>
</reference>
<dbReference type="InterPro" id="IPR036291">
    <property type="entry name" value="NAD(P)-bd_dom_sf"/>
</dbReference>
<reference evidence="7" key="1">
    <citation type="journal article" date="2014" name="Int. J. Syst. Evol. Microbiol.">
        <title>Complete genome sequence of Corynebacterium casei LMG S-19264T (=DSM 44701T), isolated from a smear-ripened cheese.</title>
        <authorList>
            <consortium name="US DOE Joint Genome Institute (JGI-PGF)"/>
            <person name="Walter F."/>
            <person name="Albersmeier A."/>
            <person name="Kalinowski J."/>
            <person name="Ruckert C."/>
        </authorList>
    </citation>
    <scope>NUCLEOTIDE SEQUENCE</scope>
    <source>
        <strain evidence="7">CGMCC 1.12754</strain>
    </source>
</reference>
<evidence type="ECO:0000313" key="8">
    <source>
        <dbReference type="Proteomes" id="UP000622860"/>
    </source>
</evidence>
<dbReference type="Proteomes" id="UP000622860">
    <property type="component" value="Unassembled WGS sequence"/>
</dbReference>
<keyword evidence="3" id="KW-0520">NAD</keyword>
<dbReference type="RefSeq" id="WP_188456803.1">
    <property type="nucleotide sequence ID" value="NZ_BMFR01000026.1"/>
</dbReference>
<feature type="domain" description="D-isomer specific 2-hydroxyacid dehydrogenase NAD-binding" evidence="6">
    <location>
        <begin position="105"/>
        <end position="278"/>
    </location>
</feature>
<comment type="similarity">
    <text evidence="1 4">Belongs to the D-isomer specific 2-hydroxyacid dehydrogenase family.</text>
</comment>
<evidence type="ECO:0000256" key="1">
    <source>
        <dbReference type="ARBA" id="ARBA00005854"/>
    </source>
</evidence>
<accession>A0A917HQ98</accession>
<dbReference type="SUPFAM" id="SSF51735">
    <property type="entry name" value="NAD(P)-binding Rossmann-fold domains"/>
    <property type="match status" value="1"/>
</dbReference>
<dbReference type="SUPFAM" id="SSF52283">
    <property type="entry name" value="Formate/glycerate dehydrogenase catalytic domain-like"/>
    <property type="match status" value="1"/>
</dbReference>
<dbReference type="InterPro" id="IPR006140">
    <property type="entry name" value="D-isomer_DH_NAD-bd"/>
</dbReference>
<dbReference type="GO" id="GO:0051287">
    <property type="term" value="F:NAD binding"/>
    <property type="evidence" value="ECO:0007669"/>
    <property type="project" value="InterPro"/>
</dbReference>
<dbReference type="CDD" id="cd05300">
    <property type="entry name" value="2-Hacid_dh_1"/>
    <property type="match status" value="1"/>
</dbReference>
<dbReference type="FunFam" id="3.40.50.720:FF:000363">
    <property type="entry name" value="D-isomer specific 2-hydroxyacid dehydrogenase"/>
    <property type="match status" value="1"/>
</dbReference>
<dbReference type="Pfam" id="PF00389">
    <property type="entry name" value="2-Hacid_dh"/>
    <property type="match status" value="1"/>
</dbReference>
<dbReference type="Gene3D" id="3.40.50.720">
    <property type="entry name" value="NAD(P)-binding Rossmann-like Domain"/>
    <property type="match status" value="2"/>
</dbReference>
<evidence type="ECO:0000259" key="6">
    <source>
        <dbReference type="Pfam" id="PF02826"/>
    </source>
</evidence>
<organism evidence="7 8">
    <name type="scientific">Virgibacillus oceani</name>
    <dbReference type="NCBI Taxonomy" id="1479511"/>
    <lineage>
        <taxon>Bacteria</taxon>
        <taxon>Bacillati</taxon>
        <taxon>Bacillota</taxon>
        <taxon>Bacilli</taxon>
        <taxon>Bacillales</taxon>
        <taxon>Bacillaceae</taxon>
        <taxon>Virgibacillus</taxon>
    </lineage>
</organism>
<proteinExistence type="inferred from homology"/>